<keyword evidence="1" id="KW-1133">Transmembrane helix</keyword>
<sequence>MIGNSFFFGGGFEVLFFMMFILVFGVIIVNIIKGIGQWNKNNQSPRLTVLSKVVSKRTAVSHEHHHNAGDITGAHGSYMTTSTTYYATFQVGSGDRLEFQINGSEYGRLAEGDNGRLSFQGTRYIGFERQ</sequence>
<dbReference type="InterPro" id="IPR019635">
    <property type="entry name" value="DUF2500"/>
</dbReference>
<dbReference type="RefSeq" id="WP_206581125.1">
    <property type="nucleotide sequence ID" value="NZ_JAFJZZ010000001.1"/>
</dbReference>
<proteinExistence type="predicted"/>
<feature type="transmembrane region" description="Helical" evidence="1">
    <location>
        <begin position="6"/>
        <end position="32"/>
    </location>
</feature>
<evidence type="ECO:0000313" key="2">
    <source>
        <dbReference type="EMBL" id="MBN7772315.1"/>
    </source>
</evidence>
<dbReference type="Gene3D" id="2.40.50.660">
    <property type="match status" value="1"/>
</dbReference>
<reference evidence="2" key="1">
    <citation type="submission" date="2021-02" db="EMBL/GenBank/DDBJ databases">
        <title>Abyssanaerobacter marinus gen.nov., sp., nov, anaerobic bacterium isolated from the Onnuri vent field of Indian Ocean and suggestion of Mogibacteriaceae fam. nov., and proposal of reclassification of ambiguous this family's genus member.</title>
        <authorList>
            <person name="Kim Y.J."/>
            <person name="Yang J.-A."/>
        </authorList>
    </citation>
    <scope>NUCLEOTIDE SEQUENCE</scope>
    <source>
        <strain evidence="2">DSM 2634</strain>
    </source>
</reference>
<comment type="caution">
    <text evidence="2">The sequence shown here is derived from an EMBL/GenBank/DDBJ whole genome shotgun (WGS) entry which is preliminary data.</text>
</comment>
<accession>A0A939IG04</accession>
<evidence type="ECO:0000256" key="1">
    <source>
        <dbReference type="SAM" id="Phobius"/>
    </source>
</evidence>
<dbReference type="EMBL" id="JAFJZZ010000001">
    <property type="protein sequence ID" value="MBN7772315.1"/>
    <property type="molecule type" value="Genomic_DNA"/>
</dbReference>
<name>A0A939IG04_CLOAM</name>
<evidence type="ECO:0000313" key="3">
    <source>
        <dbReference type="Proteomes" id="UP000664545"/>
    </source>
</evidence>
<keyword evidence="3" id="KW-1185">Reference proteome</keyword>
<dbReference type="Proteomes" id="UP000664545">
    <property type="component" value="Unassembled WGS sequence"/>
</dbReference>
<organism evidence="2 3">
    <name type="scientific">Clostridium aminobutyricum</name>
    <dbReference type="NCBI Taxonomy" id="33953"/>
    <lineage>
        <taxon>Bacteria</taxon>
        <taxon>Bacillati</taxon>
        <taxon>Bacillota</taxon>
        <taxon>Clostridia</taxon>
        <taxon>Eubacteriales</taxon>
        <taxon>Clostridiaceae</taxon>
        <taxon>Clostridium</taxon>
    </lineage>
</organism>
<keyword evidence="1" id="KW-0472">Membrane</keyword>
<gene>
    <name evidence="2" type="ORF">JYB65_02975</name>
</gene>
<dbReference type="Pfam" id="PF10694">
    <property type="entry name" value="DUF2500"/>
    <property type="match status" value="1"/>
</dbReference>
<dbReference type="AlphaFoldDB" id="A0A939IG04"/>
<protein>
    <submittedName>
        <fullName evidence="2">DUF2500 domain-containing protein</fullName>
    </submittedName>
</protein>
<keyword evidence="1" id="KW-0812">Transmembrane</keyword>